<dbReference type="CDD" id="cd16454">
    <property type="entry name" value="RING-H2_PA-TM-RING"/>
    <property type="match status" value="1"/>
</dbReference>
<dbReference type="Gene3D" id="3.10.310.50">
    <property type="match status" value="1"/>
</dbReference>
<dbReference type="InterPro" id="IPR015943">
    <property type="entry name" value="WD40/YVTN_repeat-like_dom_sf"/>
</dbReference>
<organism evidence="9 10">
    <name type="scientific">Porites lobata</name>
    <dbReference type="NCBI Taxonomy" id="104759"/>
    <lineage>
        <taxon>Eukaryota</taxon>
        <taxon>Metazoa</taxon>
        <taxon>Cnidaria</taxon>
        <taxon>Anthozoa</taxon>
        <taxon>Hexacorallia</taxon>
        <taxon>Scleractinia</taxon>
        <taxon>Fungiina</taxon>
        <taxon>Poritidae</taxon>
        <taxon>Porites</taxon>
    </lineage>
</organism>
<evidence type="ECO:0000256" key="1">
    <source>
        <dbReference type="ARBA" id="ARBA00022723"/>
    </source>
</evidence>
<keyword evidence="7" id="KW-0472">Membrane</keyword>
<dbReference type="SUPFAM" id="SSF50978">
    <property type="entry name" value="WD40 repeat-like"/>
    <property type="match status" value="1"/>
</dbReference>
<dbReference type="InterPro" id="IPR013083">
    <property type="entry name" value="Znf_RING/FYVE/PHD"/>
</dbReference>
<dbReference type="Pfam" id="PF17175">
    <property type="entry name" value="MOLO1"/>
    <property type="match status" value="1"/>
</dbReference>
<dbReference type="PANTHER" id="PTHR33748">
    <property type="entry name" value="PROTEIN CBG04600"/>
    <property type="match status" value="1"/>
</dbReference>
<dbReference type="Proteomes" id="UP001159405">
    <property type="component" value="Unassembled WGS sequence"/>
</dbReference>
<evidence type="ECO:0000256" key="3">
    <source>
        <dbReference type="ARBA" id="ARBA00022833"/>
    </source>
</evidence>
<dbReference type="Pfam" id="PF00400">
    <property type="entry name" value="WD40"/>
    <property type="match status" value="1"/>
</dbReference>
<dbReference type="Pfam" id="PF13639">
    <property type="entry name" value="zf-RING_2"/>
    <property type="match status" value="1"/>
</dbReference>
<reference evidence="9 10" key="1">
    <citation type="submission" date="2022-05" db="EMBL/GenBank/DDBJ databases">
        <authorList>
            <consortium name="Genoscope - CEA"/>
            <person name="William W."/>
        </authorList>
    </citation>
    <scope>NUCLEOTIDE SEQUENCE [LARGE SCALE GENOMIC DNA]</scope>
</reference>
<dbReference type="InterPro" id="IPR001841">
    <property type="entry name" value="Znf_RING"/>
</dbReference>
<dbReference type="SUPFAM" id="SSF57850">
    <property type="entry name" value="RING/U-box"/>
    <property type="match status" value="1"/>
</dbReference>
<evidence type="ECO:0000313" key="10">
    <source>
        <dbReference type="Proteomes" id="UP001159405"/>
    </source>
</evidence>
<dbReference type="SMART" id="SM00320">
    <property type="entry name" value="WD40"/>
    <property type="match status" value="5"/>
</dbReference>
<keyword evidence="7" id="KW-0812">Transmembrane</keyword>
<dbReference type="PROSITE" id="PS50082">
    <property type="entry name" value="WD_REPEATS_2"/>
    <property type="match status" value="1"/>
</dbReference>
<evidence type="ECO:0000256" key="5">
    <source>
        <dbReference type="PROSITE-ProRule" id="PRU00221"/>
    </source>
</evidence>
<feature type="non-terminal residue" evidence="9">
    <location>
        <position position="1"/>
    </location>
</feature>
<dbReference type="SMART" id="SM00184">
    <property type="entry name" value="RING"/>
    <property type="match status" value="1"/>
</dbReference>
<dbReference type="PROSITE" id="PS00518">
    <property type="entry name" value="ZF_RING_1"/>
    <property type="match status" value="1"/>
</dbReference>
<evidence type="ECO:0000259" key="8">
    <source>
        <dbReference type="PROSITE" id="PS50089"/>
    </source>
</evidence>
<dbReference type="InterPro" id="IPR036322">
    <property type="entry name" value="WD40_repeat_dom_sf"/>
</dbReference>
<keyword evidence="3" id="KW-0862">Zinc</keyword>
<dbReference type="PANTHER" id="PTHR33748:SF5">
    <property type="entry name" value="GROUND-LIKE DOMAIN-CONTAINING PROTEIN"/>
    <property type="match status" value="1"/>
</dbReference>
<dbReference type="PROSITE" id="PS50089">
    <property type="entry name" value="ZF_RING_2"/>
    <property type="match status" value="1"/>
</dbReference>
<dbReference type="Gene3D" id="2.130.10.10">
    <property type="entry name" value="YVTN repeat-like/Quinoprotein amine dehydrogenase"/>
    <property type="match status" value="1"/>
</dbReference>
<proteinExistence type="predicted"/>
<keyword evidence="7" id="KW-1133">Transmembrane helix</keyword>
<feature type="transmembrane region" description="Helical" evidence="7">
    <location>
        <begin position="593"/>
        <end position="614"/>
    </location>
</feature>
<keyword evidence="10" id="KW-1185">Reference proteome</keyword>
<dbReference type="InterPro" id="IPR017907">
    <property type="entry name" value="Znf_RING_CS"/>
</dbReference>
<feature type="region of interest" description="Disordered" evidence="6">
    <location>
        <begin position="765"/>
        <end position="785"/>
    </location>
</feature>
<keyword evidence="2 4" id="KW-0863">Zinc-finger</keyword>
<feature type="repeat" description="WD" evidence="5">
    <location>
        <begin position="140"/>
        <end position="153"/>
    </location>
</feature>
<dbReference type="InterPro" id="IPR033438">
    <property type="entry name" value="MOLO1"/>
</dbReference>
<dbReference type="EMBL" id="CALNXK010000024">
    <property type="protein sequence ID" value="CAH3112079.1"/>
    <property type="molecule type" value="Genomic_DNA"/>
</dbReference>
<protein>
    <recommendedName>
        <fullName evidence="8">RING-type domain-containing protein</fullName>
    </recommendedName>
</protein>
<keyword evidence="5" id="KW-0853">WD repeat</keyword>
<keyword evidence="1" id="KW-0479">Metal-binding</keyword>
<evidence type="ECO:0000313" key="9">
    <source>
        <dbReference type="EMBL" id="CAH3112079.1"/>
    </source>
</evidence>
<accession>A0ABN8NPH8</accession>
<gene>
    <name evidence="9" type="ORF">PLOB_00020410</name>
</gene>
<dbReference type="Gene3D" id="3.30.40.10">
    <property type="entry name" value="Zinc/RING finger domain, C3HC4 (zinc finger)"/>
    <property type="match status" value="1"/>
</dbReference>
<evidence type="ECO:0000256" key="6">
    <source>
        <dbReference type="SAM" id="MobiDB-lite"/>
    </source>
</evidence>
<name>A0ABN8NPH8_9CNID</name>
<comment type="caution">
    <text evidence="9">The sequence shown here is derived from an EMBL/GenBank/DDBJ whole genome shotgun (WGS) entry which is preliminary data.</text>
</comment>
<evidence type="ECO:0000256" key="7">
    <source>
        <dbReference type="SAM" id="Phobius"/>
    </source>
</evidence>
<evidence type="ECO:0000256" key="4">
    <source>
        <dbReference type="PROSITE-ProRule" id="PRU00175"/>
    </source>
</evidence>
<evidence type="ECO:0000256" key="2">
    <source>
        <dbReference type="ARBA" id="ARBA00022771"/>
    </source>
</evidence>
<feature type="domain" description="RING-type" evidence="8">
    <location>
        <begin position="649"/>
        <end position="690"/>
    </location>
</feature>
<sequence>ENAWKILAFSKMDKPNIIEHVHKPLDYTLFDARWIPCSPRFVVLGNYPRGTGALQIYEVSKGSVNLLKNDEKRTALKCGTFGASSLQQRYLATGDFDGKMMIWNLENTERPVYSVKAHSQIINAIDGVGGLGIGEGAPEIVTASRDGSVKVWDPRQKDKPVANMAPAEGEEGRDCWCVAFGDAFNAEERTVVAGYDNGDIKMFDLKKMAVRWETNIKNGVCGVEFDRKDIMMNKLVATTLESRFHVFDVRTLHPQKGFASLSEKAHKSTVWCARHLPQNREVFMTCGGSGSLNLWKYSYPDQRVKKDPDDLEMGVIGSVSLLQNANLSTQPITSFDWSPDKEGLCVCTSLDQSLRNFHVSLSLDQGKQFSLTQCLALTKKKNKTRKKKTKTCSFTLESLKLVKFLHLQEVQSDEVWQKEQFPNPARDIEACGRRGKVSWICDPDNILSYETANKVEELLFSVRKNTVSGCSTSSENPGFQIGVAVMKKMRGVPDESIAVTAENFAKHLHDRWGVGNAGCDDGAVLLLSITDRQIYVSTGRGAKEKLTDDQIDVLIEEIKPYLKKQKYDQSVELAVVRMGEVFSGNVLKQPFDYGLIIFSVIFFGIAAFGLYIAFKSEDERYDCTTKLERIQEERDRAKHSQKSYASKSCPICLEEFQPEIKTRLLACGHKYCEPCLVKWLEDHVTCPICRKAADGRGGDDGACHSSSTFDFTPELQFRLMMLQLQHPFFINSSMVDRWSSSSYTGSFLSDPAFFRSSMPGGGSFGSGSGFGGGGSSGGGGRGGSW</sequence>
<dbReference type="InterPro" id="IPR001680">
    <property type="entry name" value="WD40_rpt"/>
</dbReference>